<evidence type="ECO:0000256" key="4">
    <source>
        <dbReference type="ARBA" id="ARBA00022692"/>
    </source>
</evidence>
<evidence type="ECO:0000256" key="5">
    <source>
        <dbReference type="ARBA" id="ARBA00022723"/>
    </source>
</evidence>
<sequence length="119" mass="12962">MFQVLLAGAGGFLGAICRFVISQRLNRPIPHFPVGTLTVNLAGAFLLGLIAGCPLSGSWVLFLGTGFMGSFTTFSTFKWESVQLSQYKKWQTFLLYLGVSYTAGILLAFAGYALSLEYF</sequence>
<dbReference type="RefSeq" id="WP_181737271.1">
    <property type="nucleotide sequence ID" value="NZ_JACEOL010000004.1"/>
</dbReference>
<dbReference type="AlphaFoldDB" id="A0A7W2AR21"/>
<dbReference type="PANTHER" id="PTHR28259:SF16">
    <property type="entry name" value="FLUORIDE-SPECIFIC ION CHANNEL FLUC 2"/>
    <property type="match status" value="1"/>
</dbReference>
<keyword evidence="5 14" id="KW-0479">Metal-binding</keyword>
<comment type="caution">
    <text evidence="15">The sequence shown here is derived from an EMBL/GenBank/DDBJ whole genome shotgun (WGS) entry which is preliminary data.</text>
</comment>
<dbReference type="NCBIfam" id="NF010801">
    <property type="entry name" value="PRK14205.1"/>
    <property type="match status" value="1"/>
</dbReference>
<dbReference type="Proteomes" id="UP000538292">
    <property type="component" value="Unassembled WGS sequence"/>
</dbReference>
<evidence type="ECO:0000256" key="8">
    <source>
        <dbReference type="ARBA" id="ARBA00023065"/>
    </source>
</evidence>
<accession>A0A7W2AR21</accession>
<feature type="transmembrane region" description="Helical" evidence="14">
    <location>
        <begin position="46"/>
        <end position="72"/>
    </location>
</feature>
<evidence type="ECO:0000256" key="12">
    <source>
        <dbReference type="ARBA" id="ARBA00035585"/>
    </source>
</evidence>
<protein>
    <recommendedName>
        <fullName evidence="14">Fluoride-specific ion channel FluC</fullName>
    </recommendedName>
</protein>
<dbReference type="InterPro" id="IPR003691">
    <property type="entry name" value="FluC"/>
</dbReference>
<evidence type="ECO:0000313" key="16">
    <source>
        <dbReference type="Proteomes" id="UP000538292"/>
    </source>
</evidence>
<evidence type="ECO:0000256" key="14">
    <source>
        <dbReference type="HAMAP-Rule" id="MF_00454"/>
    </source>
</evidence>
<evidence type="ECO:0000256" key="1">
    <source>
        <dbReference type="ARBA" id="ARBA00004651"/>
    </source>
</evidence>
<feature type="binding site" evidence="14">
    <location>
        <position position="72"/>
    </location>
    <ligand>
        <name>Na(+)</name>
        <dbReference type="ChEBI" id="CHEBI:29101"/>
        <note>structural</note>
    </ligand>
</feature>
<dbReference type="PANTHER" id="PTHR28259">
    <property type="entry name" value="FLUORIDE EXPORT PROTEIN 1-RELATED"/>
    <property type="match status" value="1"/>
</dbReference>
<dbReference type="GO" id="GO:0062054">
    <property type="term" value="F:fluoride channel activity"/>
    <property type="evidence" value="ECO:0007669"/>
    <property type="project" value="UniProtKB-UniRule"/>
</dbReference>
<evidence type="ECO:0000256" key="6">
    <source>
        <dbReference type="ARBA" id="ARBA00022989"/>
    </source>
</evidence>
<keyword evidence="3 14" id="KW-1003">Cell membrane</keyword>
<keyword evidence="16" id="KW-1185">Reference proteome</keyword>
<evidence type="ECO:0000256" key="9">
    <source>
        <dbReference type="ARBA" id="ARBA00023136"/>
    </source>
</evidence>
<evidence type="ECO:0000256" key="7">
    <source>
        <dbReference type="ARBA" id="ARBA00023053"/>
    </source>
</evidence>
<evidence type="ECO:0000256" key="2">
    <source>
        <dbReference type="ARBA" id="ARBA00022448"/>
    </source>
</evidence>
<comment type="caution">
    <text evidence="14">Lacks conserved residue(s) required for the propagation of feature annotation.</text>
</comment>
<dbReference type="HAMAP" id="MF_00454">
    <property type="entry name" value="FluC"/>
    <property type="match status" value="1"/>
</dbReference>
<comment type="activity regulation">
    <text evidence="14">Na(+) is not transported, but it plays an essential structural role and its presence is essential for fluoride channel function.</text>
</comment>
<keyword evidence="8 14" id="KW-0406">Ion transport</keyword>
<keyword evidence="10 14" id="KW-0407">Ion channel</keyword>
<comment type="function">
    <text evidence="13 14">Fluoride-specific ion channel. Important for reducing fluoride concentration in the cell, thus reducing its toxicity.</text>
</comment>
<evidence type="ECO:0000313" key="15">
    <source>
        <dbReference type="EMBL" id="MBA4601101.1"/>
    </source>
</evidence>
<keyword evidence="6 14" id="KW-1133">Transmembrane helix</keyword>
<organism evidence="15 16">
    <name type="scientific">Thermoactinomyces mirandus</name>
    <dbReference type="NCBI Taxonomy" id="2756294"/>
    <lineage>
        <taxon>Bacteria</taxon>
        <taxon>Bacillati</taxon>
        <taxon>Bacillota</taxon>
        <taxon>Bacilli</taxon>
        <taxon>Bacillales</taxon>
        <taxon>Thermoactinomycetaceae</taxon>
        <taxon>Thermoactinomyces</taxon>
    </lineage>
</organism>
<dbReference type="Pfam" id="PF02537">
    <property type="entry name" value="CRCB"/>
    <property type="match status" value="1"/>
</dbReference>
<keyword evidence="7 14" id="KW-0915">Sodium</keyword>
<dbReference type="EMBL" id="JACEOL010000004">
    <property type="protein sequence ID" value="MBA4601101.1"/>
    <property type="molecule type" value="Genomic_DNA"/>
</dbReference>
<comment type="subcellular location">
    <subcellularLocation>
        <location evidence="1 14">Cell membrane</location>
        <topology evidence="1 14">Multi-pass membrane protein</topology>
    </subcellularLocation>
</comment>
<dbReference type="GO" id="GO:0140114">
    <property type="term" value="P:cellular detoxification of fluoride"/>
    <property type="evidence" value="ECO:0007669"/>
    <property type="project" value="UniProtKB-UniRule"/>
</dbReference>
<comment type="similarity">
    <text evidence="11 14">Belongs to the fluoride channel Fluc/FEX (TC 1.A.43) family.</text>
</comment>
<feature type="transmembrane region" description="Helical" evidence="14">
    <location>
        <begin position="93"/>
        <end position="114"/>
    </location>
</feature>
<evidence type="ECO:0000256" key="11">
    <source>
        <dbReference type="ARBA" id="ARBA00035120"/>
    </source>
</evidence>
<keyword evidence="4 14" id="KW-0812">Transmembrane</keyword>
<feature type="binding site" evidence="14">
    <location>
        <position position="69"/>
    </location>
    <ligand>
        <name>Na(+)</name>
        <dbReference type="ChEBI" id="CHEBI:29101"/>
        <note>structural</note>
    </ligand>
</feature>
<comment type="catalytic activity">
    <reaction evidence="12">
        <text>fluoride(in) = fluoride(out)</text>
        <dbReference type="Rhea" id="RHEA:76159"/>
        <dbReference type="ChEBI" id="CHEBI:17051"/>
    </reaction>
    <physiologicalReaction direction="left-to-right" evidence="12">
        <dbReference type="Rhea" id="RHEA:76160"/>
    </physiologicalReaction>
</comment>
<gene>
    <name evidence="14 15" type="primary">crcB</name>
    <name evidence="14" type="synonym">fluC</name>
    <name evidence="15" type="ORF">H2C83_01905</name>
</gene>
<keyword evidence="9 14" id="KW-0472">Membrane</keyword>
<evidence type="ECO:0000256" key="3">
    <source>
        <dbReference type="ARBA" id="ARBA00022475"/>
    </source>
</evidence>
<dbReference type="GO" id="GO:0046872">
    <property type="term" value="F:metal ion binding"/>
    <property type="evidence" value="ECO:0007669"/>
    <property type="project" value="UniProtKB-KW"/>
</dbReference>
<evidence type="ECO:0000256" key="13">
    <source>
        <dbReference type="ARBA" id="ARBA00049940"/>
    </source>
</evidence>
<proteinExistence type="inferred from homology"/>
<reference evidence="15 16" key="1">
    <citation type="submission" date="2020-07" db="EMBL/GenBank/DDBJ databases">
        <title>Thermoactinomyces phylogeny.</title>
        <authorList>
            <person name="Dunlap C."/>
        </authorList>
    </citation>
    <scope>NUCLEOTIDE SEQUENCE [LARGE SCALE GENOMIC DNA]</scope>
    <source>
        <strain evidence="15 16">AMNI-1</strain>
    </source>
</reference>
<dbReference type="GO" id="GO:0005886">
    <property type="term" value="C:plasma membrane"/>
    <property type="evidence" value="ECO:0007669"/>
    <property type="project" value="UniProtKB-SubCell"/>
</dbReference>
<evidence type="ECO:0000256" key="10">
    <source>
        <dbReference type="ARBA" id="ARBA00023303"/>
    </source>
</evidence>
<name>A0A7W2AR21_9BACL</name>
<keyword evidence="2 14" id="KW-0813">Transport</keyword>